<dbReference type="STRING" id="43041.A0A182KH95"/>
<dbReference type="GO" id="GO:0004519">
    <property type="term" value="F:endonuclease activity"/>
    <property type="evidence" value="ECO:0007669"/>
    <property type="project" value="InterPro"/>
</dbReference>
<evidence type="ECO:0000313" key="2">
    <source>
        <dbReference type="Proteomes" id="UP000075881"/>
    </source>
</evidence>
<dbReference type="VEuPathDB" id="VectorBase:ACHR010133"/>
<dbReference type="InterPro" id="IPR007174">
    <property type="entry name" value="Las1"/>
</dbReference>
<dbReference type="GO" id="GO:0000470">
    <property type="term" value="P:maturation of LSU-rRNA"/>
    <property type="evidence" value="ECO:0007669"/>
    <property type="project" value="TreeGrafter"/>
</dbReference>
<dbReference type="PANTHER" id="PTHR15002">
    <property type="entry name" value="RIBOSOMAL BIOGENESIS PROTEIN LAS1L"/>
    <property type="match status" value="1"/>
</dbReference>
<evidence type="ECO:0000313" key="1">
    <source>
        <dbReference type="EnsemblMetazoa" id="ACHR010133-PA"/>
    </source>
</evidence>
<name>A0A182KH95_9DIPT</name>
<dbReference type="Pfam" id="PF04031">
    <property type="entry name" value="Las1"/>
    <property type="match status" value="1"/>
</dbReference>
<dbReference type="AlphaFoldDB" id="A0A182KH95"/>
<dbReference type="GO" id="GO:0000460">
    <property type="term" value="P:maturation of 5.8S rRNA"/>
    <property type="evidence" value="ECO:0007669"/>
    <property type="project" value="TreeGrafter"/>
</dbReference>
<organism evidence="1 2">
    <name type="scientific">Anopheles christyi</name>
    <dbReference type="NCBI Taxonomy" id="43041"/>
    <lineage>
        <taxon>Eukaryota</taxon>
        <taxon>Metazoa</taxon>
        <taxon>Ecdysozoa</taxon>
        <taxon>Arthropoda</taxon>
        <taxon>Hexapoda</taxon>
        <taxon>Insecta</taxon>
        <taxon>Pterygota</taxon>
        <taxon>Neoptera</taxon>
        <taxon>Endopterygota</taxon>
        <taxon>Diptera</taxon>
        <taxon>Nematocera</taxon>
        <taxon>Culicoidea</taxon>
        <taxon>Culicidae</taxon>
        <taxon>Anophelinae</taxon>
        <taxon>Anopheles</taxon>
    </lineage>
</organism>
<dbReference type="EnsemblMetazoa" id="ACHR010133-RA">
    <property type="protein sequence ID" value="ACHR010133-PA"/>
    <property type="gene ID" value="ACHR010133"/>
</dbReference>
<dbReference type="Proteomes" id="UP000075881">
    <property type="component" value="Unassembled WGS sequence"/>
</dbReference>
<sequence length="565" mass="63842">MEKNAAPTAAPSCNIDKRPPNQTYITAWRNKREFQSVYGKIFNSPPDDIETKEDGLRWLKMWRARQMKDFPICVRCTFQILEAQVFDLRSQQAEGEGASSKAMEIKNIYAGAFTRFINFLTENGGGGGGGVGGGGGTRKKSIAESVREIGIETYLVELRHLCAHRSVTISIDVFRRSAQYCMDWLNKAYWQRELAGMQPVSYDTLKYSYAVDTQLPDMSTILRTYDAVAAARVRHAYNVEMVIDGVGLVEEEIELVKMHAEKHGSPRLPVITRQIVGMLQELKLPPSQAAVNAVCKAVFDNCKRMFEDAVRFGDDDKVPLGMAHTELFRALTAMGCVQTFFEQLMVICEQDNVDGDHVDDDRRSSAVYWAHQIAFGFQLLKEFKKACRTWRPDQVDRFGFPPRHEMAKEWYAKRLKSASDQQLILGLAVDCPWHMKLSRAYVLARLTAMNEHTKDIVPILLSLLEPPLSPLEQQKINKLTQVYNGNKFSTIKQANGNVAPNTEDMDGANIFTADDLLEVVAKKRANSKPMEMGESLSKKVQRIGPWTERDVEIDWSCYPLGTCPT</sequence>
<dbReference type="PANTHER" id="PTHR15002:SF0">
    <property type="entry name" value="RIBOSOMAL BIOGENESIS PROTEIN LAS1L"/>
    <property type="match status" value="1"/>
</dbReference>
<accession>A0A182KH95</accession>
<dbReference type="GO" id="GO:0030687">
    <property type="term" value="C:preribosome, large subunit precursor"/>
    <property type="evidence" value="ECO:0007669"/>
    <property type="project" value="TreeGrafter"/>
</dbReference>
<proteinExistence type="predicted"/>
<protein>
    <submittedName>
        <fullName evidence="1">Uncharacterized protein</fullName>
    </submittedName>
</protein>
<reference evidence="2" key="1">
    <citation type="submission" date="2013-03" db="EMBL/GenBank/DDBJ databases">
        <title>The Genome Sequence of Anopheles christyi ACHKN1017.</title>
        <authorList>
            <consortium name="The Broad Institute Genomics Platform"/>
            <person name="Neafsey D.E."/>
            <person name="Besansky N."/>
            <person name="Walker B."/>
            <person name="Young S.K."/>
            <person name="Zeng Q."/>
            <person name="Gargeya S."/>
            <person name="Fitzgerald M."/>
            <person name="Haas B."/>
            <person name="Abouelleil A."/>
            <person name="Allen A.W."/>
            <person name="Alvarado L."/>
            <person name="Arachchi H.M."/>
            <person name="Berlin A.M."/>
            <person name="Chapman S.B."/>
            <person name="Gainer-Dewar J."/>
            <person name="Goldberg J."/>
            <person name="Griggs A."/>
            <person name="Gujja S."/>
            <person name="Hansen M."/>
            <person name="Howarth C."/>
            <person name="Imamovic A."/>
            <person name="Ireland A."/>
            <person name="Larimer J."/>
            <person name="McCowan C."/>
            <person name="Murphy C."/>
            <person name="Pearson M."/>
            <person name="Poon T.W."/>
            <person name="Priest M."/>
            <person name="Roberts A."/>
            <person name="Saif S."/>
            <person name="Shea T."/>
            <person name="Sisk P."/>
            <person name="Sykes S."/>
            <person name="Wortman J."/>
            <person name="Nusbaum C."/>
            <person name="Birren B."/>
        </authorList>
    </citation>
    <scope>NUCLEOTIDE SEQUENCE [LARGE SCALE GENOMIC DNA]</scope>
    <source>
        <strain evidence="2">ACHKN1017</strain>
    </source>
</reference>
<dbReference type="GO" id="GO:0090730">
    <property type="term" value="C:Las1 complex"/>
    <property type="evidence" value="ECO:0007669"/>
    <property type="project" value="InterPro"/>
</dbReference>
<keyword evidence="2" id="KW-1185">Reference proteome</keyword>
<reference evidence="1" key="2">
    <citation type="submission" date="2020-05" db="UniProtKB">
        <authorList>
            <consortium name="EnsemblMetazoa"/>
        </authorList>
    </citation>
    <scope>IDENTIFICATION</scope>
    <source>
        <strain evidence="1">ACHKN1017</strain>
    </source>
</reference>